<keyword evidence="2" id="KW-0865">Zymogen</keyword>
<dbReference type="Proteomes" id="UP000792063">
    <property type="component" value="Unassembled WGS sequence"/>
</dbReference>
<dbReference type="InterPro" id="IPR039417">
    <property type="entry name" value="Peptidase_C1A_papain-like"/>
</dbReference>
<evidence type="ECO:0000313" key="10">
    <source>
        <dbReference type="Proteomes" id="UP000285883"/>
    </source>
</evidence>
<feature type="domain" description="Peptidase C1A papain C-terminal" evidence="4">
    <location>
        <begin position="515"/>
        <end position="788"/>
    </location>
</feature>
<comment type="similarity">
    <text evidence="1">Belongs to the peptidase C1 family.</text>
</comment>
<dbReference type="STRING" id="325452.A0A421FF03"/>
<evidence type="ECO:0000256" key="2">
    <source>
        <dbReference type="ARBA" id="ARBA00023145"/>
    </source>
</evidence>
<feature type="transmembrane region" description="Helical" evidence="3">
    <location>
        <begin position="815"/>
        <end position="837"/>
    </location>
</feature>
<evidence type="ECO:0000313" key="6">
    <source>
        <dbReference type="EMBL" id="KAG2532341.1"/>
    </source>
</evidence>
<dbReference type="Proteomes" id="UP000785171">
    <property type="component" value="Unassembled WGS sequence"/>
</dbReference>
<keyword evidence="3" id="KW-0472">Membrane</keyword>
<dbReference type="EMBL" id="MAYM02000340">
    <property type="protein sequence ID" value="RLN43856.1"/>
    <property type="molecule type" value="Genomic_DNA"/>
</dbReference>
<dbReference type="CDD" id="cd02248">
    <property type="entry name" value="Peptidase_C1A"/>
    <property type="match status" value="3"/>
</dbReference>
<dbReference type="PRINTS" id="PR00705">
    <property type="entry name" value="PAPAIN"/>
</dbReference>
<dbReference type="PROSITE" id="PS00639">
    <property type="entry name" value="THIOL_PROTEASE_HIS"/>
    <property type="match status" value="3"/>
</dbReference>
<comment type="caution">
    <text evidence="7">The sequence shown here is derived from an EMBL/GenBank/DDBJ whole genome shotgun (WGS) entry which is preliminary data.</text>
</comment>
<accession>A0A421FF03</accession>
<evidence type="ECO:0000256" key="3">
    <source>
        <dbReference type="SAM" id="Phobius"/>
    </source>
</evidence>
<keyword evidence="9" id="KW-1185">Reference proteome</keyword>
<gene>
    <name evidence="7" type="ORF">BBI17_001215</name>
    <name evidence="8" type="ORF">BBO99_00001472</name>
    <name evidence="5" type="ORF">JM16_002162</name>
    <name evidence="6" type="ORF">JM18_001276</name>
</gene>
<dbReference type="InterPro" id="IPR013128">
    <property type="entry name" value="Peptidase_C1A"/>
</dbReference>
<organism evidence="7 10">
    <name type="scientific">Phytophthora kernoviae</name>
    <dbReference type="NCBI Taxonomy" id="325452"/>
    <lineage>
        <taxon>Eukaryota</taxon>
        <taxon>Sar</taxon>
        <taxon>Stramenopiles</taxon>
        <taxon>Oomycota</taxon>
        <taxon>Peronosporomycetes</taxon>
        <taxon>Peronosporales</taxon>
        <taxon>Peronosporaceae</taxon>
        <taxon>Phytophthora</taxon>
    </lineage>
</organism>
<dbReference type="GO" id="GO:0008234">
    <property type="term" value="F:cysteine-type peptidase activity"/>
    <property type="evidence" value="ECO:0007669"/>
    <property type="project" value="InterPro"/>
</dbReference>
<dbReference type="SUPFAM" id="SSF54001">
    <property type="entry name" value="Cysteine proteinases"/>
    <property type="match status" value="3"/>
</dbReference>
<dbReference type="Proteomes" id="UP000285883">
    <property type="component" value="Unassembled WGS sequence"/>
</dbReference>
<dbReference type="EMBL" id="MBDN02000021">
    <property type="protein sequence ID" value="RLN84249.1"/>
    <property type="molecule type" value="Genomic_DNA"/>
</dbReference>
<dbReference type="Gene3D" id="3.90.70.10">
    <property type="entry name" value="Cysteine proteinases"/>
    <property type="match status" value="3"/>
</dbReference>
<keyword evidence="3" id="KW-0812">Transmembrane</keyword>
<dbReference type="GO" id="GO:0006508">
    <property type="term" value="P:proteolysis"/>
    <property type="evidence" value="ECO:0007669"/>
    <property type="project" value="InterPro"/>
</dbReference>
<dbReference type="SMART" id="SM00645">
    <property type="entry name" value="Pept_C1"/>
    <property type="match status" value="3"/>
</dbReference>
<dbReference type="InterPro" id="IPR025660">
    <property type="entry name" value="Pept_his_AS"/>
</dbReference>
<dbReference type="PANTHER" id="PTHR12411">
    <property type="entry name" value="CYSTEINE PROTEASE FAMILY C1-RELATED"/>
    <property type="match status" value="1"/>
</dbReference>
<dbReference type="InterPro" id="IPR038765">
    <property type="entry name" value="Papain-like_cys_pep_sf"/>
</dbReference>
<dbReference type="PROSITE" id="PS00139">
    <property type="entry name" value="THIOL_PROTEASE_CYS"/>
    <property type="match status" value="2"/>
</dbReference>
<evidence type="ECO:0000313" key="7">
    <source>
        <dbReference type="EMBL" id="RLN43856.1"/>
    </source>
</evidence>
<dbReference type="FunFam" id="3.90.70.10:FF:000382">
    <property type="entry name" value="Uncharacterized protein"/>
    <property type="match status" value="1"/>
</dbReference>
<dbReference type="InterPro" id="IPR000169">
    <property type="entry name" value="Pept_cys_AS"/>
</dbReference>
<keyword evidence="3" id="KW-1133">Transmembrane helix</keyword>
<feature type="domain" description="Peptidase C1A papain C-terminal" evidence="4">
    <location>
        <begin position="985"/>
        <end position="1256"/>
    </location>
</feature>
<proteinExistence type="inferred from homology"/>
<dbReference type="EMBL" id="JPWV03000032">
    <property type="protein sequence ID" value="KAG2529116.1"/>
    <property type="molecule type" value="Genomic_DNA"/>
</dbReference>
<feature type="domain" description="Peptidase C1A papain C-terminal" evidence="4">
    <location>
        <begin position="83"/>
        <end position="356"/>
    </location>
</feature>
<evidence type="ECO:0000313" key="9">
    <source>
        <dbReference type="Proteomes" id="UP000285624"/>
    </source>
</evidence>
<sequence>MERNRRNLQAHMTYIEDVDMYAKSVNHQFSYQMGVNERHLTSSTWRRLTPQQLVDQEVKAAKSRRLVAEASGSAGSTVSSAGSSEYWNWCDTDNSFGYTVCSSVKSQQNCGSCWAFAAADAIETAVCIAENASAAVALSPQQFLTCSTLETTQTFDYCWATDSGVDGATWMETEIKWESQNDGCNGGMTHGAFIDAAQNAWGLVTELTMPYDDSSSSSTSSGNGSSSCSVSSNDTAASITGWEQVVGSDCTASSNCTILLRTALEQQPIAVAINSEDPFGDYAGGFYSCPNDGDLSSKNDVNHALLLVGYGTDATEGDYWILKNSYGSSWGASGFIKLVADAKVNCGLNIFPVIPTGASAGAAATSVDGGGDKVFVGLSPTAWIAVAAVATIFTVVMTAFGMLISQRENGQVVSSHALRELLVQRHVVSLSEMESSRRNLQAHMSYIEDVDMYAKEVGHEFSYHMGVTERHLTSSTKRELTVEQLVDQEVRLAHSRRLAMEASNSTSGNVTSAGSSEYWNWCDKDNSYGYSVCSTVKSQKSCGSCWSFVAADAIETAVVIAEKTSQAVSLSPQQFLTCSSLQTTQTFEYCWASDSGVDGASWMQSEIKWESQNDGCNGGMTHGAFMDAAQNKWGLVTELTMPYDDSGSAISSGTNDSSFCSVGATNAAASITGWEQVVGGDCTTTNNCTDLLRTALEKQPIAVAITSNGQFQDYAGGFYTCPNDGDMASKNDLNHALLLVGYGTDSSVGDYWILKNSYGSSWGAGGFMKLVGDGKINCGLNVFPVIPTGASAGAAASSGVDGGGDKVFVGLSPGAWIAVAAVATIFTVVTTGIGMFISKRRFETIRKQNTAMYAANEPSSFGTLIGCDDARCLWADRDGAGVDSHEMVTQFLQDEAMDEGPNEFRQRMENHVEYLEQVHKHAANHDLQFPYAMGVNSRHLYREGKRTLSPLEFVQQEHSASQRQLERKLARVNEPRRLANSTFEYPATLDWCSTDNPRNGSICTTVKSQNQCGSCWAFAAADAIETAVVVNSGTVPQSLSPQQFLECSSREMISTFNYCWAEGGANGSSWLQTTMIWGSRNNACNGGMTHAAFADASELHWSLLSELDLPYNEEETSQSSSTVLADVCDNSTTEHASASISGWKQVVGPSCENSTSSTELLKLALQQQPISVALNSNGAFEEYKSGIYSCPNDGNFASSSDIDHAVLLVGYGSDGTTDYWIIKNSYGASWGEKGFVRLAIDEKINCGVSVFPVIPTGAISGASRSVVDGGGEVEFVGFSPDGWVTLGIVGSVATVIVTIGGVIYASRHRNAFKETL</sequence>
<feature type="transmembrane region" description="Helical" evidence="3">
    <location>
        <begin position="1244"/>
        <end position="1263"/>
    </location>
</feature>
<feature type="transmembrane region" description="Helical" evidence="3">
    <location>
        <begin position="382"/>
        <end position="404"/>
    </location>
</feature>
<protein>
    <recommendedName>
        <fullName evidence="4">Peptidase C1A papain C-terminal domain-containing protein</fullName>
    </recommendedName>
</protein>
<evidence type="ECO:0000259" key="4">
    <source>
        <dbReference type="SMART" id="SM00645"/>
    </source>
</evidence>
<dbReference type="Pfam" id="PF00112">
    <property type="entry name" value="Peptidase_C1"/>
    <property type="match status" value="3"/>
</dbReference>
<evidence type="ECO:0000313" key="8">
    <source>
        <dbReference type="EMBL" id="RLN84249.1"/>
    </source>
</evidence>
<dbReference type="Proteomes" id="UP000285624">
    <property type="component" value="Unassembled WGS sequence"/>
</dbReference>
<feature type="transmembrane region" description="Helical" evidence="3">
    <location>
        <begin position="1283"/>
        <end position="1305"/>
    </location>
</feature>
<evidence type="ECO:0000256" key="1">
    <source>
        <dbReference type="ARBA" id="ARBA00008455"/>
    </source>
</evidence>
<reference evidence="5" key="1">
    <citation type="journal article" date="2015" name="Genom Data">
        <title>Genome sequences of six Phytophthora species associated with forests in New Zealand.</title>
        <authorList>
            <person name="Studholme D.J."/>
            <person name="McDougal R.L."/>
            <person name="Sambles C."/>
            <person name="Hansen E."/>
            <person name="Hardy G."/>
            <person name="Grant M."/>
            <person name="Ganley R.J."/>
            <person name="Williams N.M."/>
        </authorList>
    </citation>
    <scope>NUCLEOTIDE SEQUENCE</scope>
    <source>
        <strain evidence="5">NZFS 2646</strain>
        <strain evidence="6">NZFS 3630</strain>
    </source>
</reference>
<dbReference type="EMBL" id="JPWU03000011">
    <property type="protein sequence ID" value="KAG2532341.1"/>
    <property type="molecule type" value="Genomic_DNA"/>
</dbReference>
<reference evidence="5" key="3">
    <citation type="submission" date="2020-06" db="EMBL/GenBank/DDBJ databases">
        <authorList>
            <person name="Studholme D.J."/>
        </authorList>
    </citation>
    <scope>NUCLEOTIDE SEQUENCE</scope>
    <source>
        <strain evidence="5">NZFS 2646</strain>
        <strain evidence="6">NZFS 3630</strain>
    </source>
</reference>
<dbReference type="InterPro" id="IPR000668">
    <property type="entry name" value="Peptidase_C1A_C"/>
</dbReference>
<name>A0A421FF03_9STRA</name>
<evidence type="ECO:0000313" key="5">
    <source>
        <dbReference type="EMBL" id="KAG2529116.1"/>
    </source>
</evidence>
<reference evidence="9 10" key="2">
    <citation type="submission" date="2018-07" db="EMBL/GenBank/DDBJ databases">
        <title>Genome sequencing of oomycete isolates from Chile give support for New Zealand origin for Phytophthora kernoviae and make available the first Nothophytophthora sp. genome.</title>
        <authorList>
            <person name="Studholme D.J."/>
            <person name="Sanfuentes E."/>
            <person name="Panda P."/>
            <person name="Hill R."/>
            <person name="Sambles C."/>
            <person name="Grant M."/>
            <person name="Williams N.M."/>
            <person name="Mcdougal R.L."/>
        </authorList>
    </citation>
    <scope>NUCLEOTIDE SEQUENCE [LARGE SCALE GENOMIC DNA]</scope>
    <source>
        <strain evidence="7">Chile2</strain>
        <strain evidence="8">Chile4</strain>
    </source>
</reference>